<evidence type="ECO:0000256" key="1">
    <source>
        <dbReference type="ARBA" id="ARBA00022801"/>
    </source>
</evidence>
<sequence>DGLAAIQMRADPGRRPVIVLHGRLDGLIPVNHSSRPWYAAAVARQPRAELRYYEVAHGQHFDAFLGLPGFATGYVPMQPYLLAAMDLMDARLRGGAALPPSQVLRSAPRNVVVAGEVAPLGAGNLGDWQARPGAGDRIELRDGALRVPE</sequence>
<accession>F8UHF8</accession>
<dbReference type="AlphaFoldDB" id="F8UHF8"/>
<dbReference type="SUPFAM" id="SSF53474">
    <property type="entry name" value="alpha/beta-Hydrolases"/>
    <property type="match status" value="1"/>
</dbReference>
<proteinExistence type="predicted"/>
<reference evidence="2" key="1">
    <citation type="submission" date="2011-04" db="EMBL/GenBank/DDBJ databases">
        <title>Taxonomic and functional metagenomic profiling of the microbial community in the anoxic sediment of a brackish shallow lake (Laguna de Carrizo Central Spain).</title>
        <authorList>
            <consortium name="CONSOLIDER consortium CSD2007-00005"/>
            <person name="Guazzaroni M.-E."/>
            <person name="Richter M."/>
            <person name="Garcia-Salamanca A."/>
            <person name="Yarza P."/>
            <person name="Ferrer M."/>
        </authorList>
    </citation>
    <scope>NUCLEOTIDE SEQUENCE</scope>
</reference>
<dbReference type="EMBL" id="JF805159">
    <property type="protein sequence ID" value="AEI30465.1"/>
    <property type="molecule type" value="Genomic_DNA"/>
</dbReference>
<dbReference type="Gene3D" id="3.40.50.1820">
    <property type="entry name" value="alpha/beta hydrolase"/>
    <property type="match status" value="1"/>
</dbReference>
<dbReference type="EC" id="3.1.1.22" evidence="2"/>
<organism evidence="2">
    <name type="scientific">uncultured microorganism</name>
    <dbReference type="NCBI Taxonomy" id="358574"/>
    <lineage>
        <taxon>unclassified sequences</taxon>
        <taxon>environmental samples</taxon>
    </lineage>
</organism>
<keyword evidence="1 2" id="KW-0378">Hydrolase</keyword>
<name>F8UHF8_9ZZZZ</name>
<feature type="non-terminal residue" evidence="2">
    <location>
        <position position="1"/>
    </location>
</feature>
<gene>
    <name evidence="2" type="ORF">LDC_03707</name>
</gene>
<dbReference type="Pfam" id="PF10605">
    <property type="entry name" value="3HBOH"/>
    <property type="match status" value="1"/>
</dbReference>
<dbReference type="GO" id="GO:0047989">
    <property type="term" value="F:hydroxybutyrate-dimer hydrolase activity"/>
    <property type="evidence" value="ECO:0007669"/>
    <property type="project" value="UniProtKB-EC"/>
</dbReference>
<dbReference type="InterPro" id="IPR016582">
    <property type="entry name" value="OHBut_olig_hydro_put"/>
</dbReference>
<protein>
    <submittedName>
        <fullName evidence="2">D-(-)-3-hydroxybutyrate oligomer hydrolase</fullName>
        <ecNumber evidence="2">3.1.1.22</ecNumber>
    </submittedName>
</protein>
<evidence type="ECO:0000313" key="2">
    <source>
        <dbReference type="EMBL" id="AEI30465.1"/>
    </source>
</evidence>
<dbReference type="GO" id="GO:0019605">
    <property type="term" value="P:butyrate metabolic process"/>
    <property type="evidence" value="ECO:0007669"/>
    <property type="project" value="InterPro"/>
</dbReference>
<dbReference type="GO" id="GO:0005615">
    <property type="term" value="C:extracellular space"/>
    <property type="evidence" value="ECO:0007669"/>
    <property type="project" value="InterPro"/>
</dbReference>
<dbReference type="InterPro" id="IPR029058">
    <property type="entry name" value="AB_hydrolase_fold"/>
</dbReference>